<reference evidence="12 13" key="1">
    <citation type="submission" date="2019-11" db="EMBL/GenBank/DDBJ databases">
        <title>Comparative genomics of hydrocarbon-degrading Desulfosarcina strains.</title>
        <authorList>
            <person name="Watanabe M."/>
            <person name="Kojima H."/>
            <person name="Fukui M."/>
        </authorList>
    </citation>
    <scope>NUCLEOTIDE SEQUENCE [LARGE SCALE GENOMIC DNA]</scope>
    <source>
        <strain evidence="12 13">PP31</strain>
    </source>
</reference>
<feature type="domain" description="CBS" evidence="10">
    <location>
        <begin position="262"/>
        <end position="319"/>
    </location>
</feature>
<protein>
    <submittedName>
        <fullName evidence="12">Hemolysin</fullName>
    </submittedName>
</protein>
<sequence>MMVSQLLILLVLLLLSGFFSSAETALFSISQTRARHLAKEKDRAYQLIKRMKDDPHKLLTTILIGNNVVNVAASAIATALTINVFANYAVGLATGGMTFLILVFGEVIPKSFATRNNILIARLTIFPIYWMSLLFYPIILFLNFIPRITGKMSKTPSATEEELITFVEVVEEQGVIKEEEREMIHNVFELDDTSASEIMTPRADMFVVDANEPLDFKAIAESGFTRIPVIEDDSDHVIGILNIKDIFMHQATSDAPVDVRAIMRPPYFVPENKKLDRMLHQFKARKNHMAIIVDEYGGVSGLITLEDAIEELVGEIRDETDKEEPHIVRRKPKEWVVLGKSDIEEVNRKIGMPIPESKEYDTFSGFILDTIGRIPEEDEAFTIAGYKVVVLEMDGNRIKRYLVQALAPQADG</sequence>
<dbReference type="KEGG" id="dwd:DSCW_10940"/>
<evidence type="ECO:0000256" key="8">
    <source>
        <dbReference type="PROSITE-ProRule" id="PRU01193"/>
    </source>
</evidence>
<keyword evidence="5 7" id="KW-0129">CBS domain</keyword>
<dbReference type="Pfam" id="PF01595">
    <property type="entry name" value="CNNM"/>
    <property type="match status" value="1"/>
</dbReference>
<dbReference type="InterPro" id="IPR046342">
    <property type="entry name" value="CBS_dom_sf"/>
</dbReference>
<keyword evidence="3" id="KW-0677">Repeat</keyword>
<evidence type="ECO:0000256" key="1">
    <source>
        <dbReference type="ARBA" id="ARBA00004141"/>
    </source>
</evidence>
<proteinExistence type="predicted"/>
<dbReference type="GO" id="GO:0050660">
    <property type="term" value="F:flavin adenine dinucleotide binding"/>
    <property type="evidence" value="ECO:0007669"/>
    <property type="project" value="InterPro"/>
</dbReference>
<dbReference type="SUPFAM" id="SSF56176">
    <property type="entry name" value="FAD-binding/transporter-associated domain-like"/>
    <property type="match status" value="1"/>
</dbReference>
<accession>A0A5K7ZBE5</accession>
<evidence type="ECO:0000256" key="3">
    <source>
        <dbReference type="ARBA" id="ARBA00022737"/>
    </source>
</evidence>
<organism evidence="12 13">
    <name type="scientific">Desulfosarcina widdelii</name>
    <dbReference type="NCBI Taxonomy" id="947919"/>
    <lineage>
        <taxon>Bacteria</taxon>
        <taxon>Pseudomonadati</taxon>
        <taxon>Thermodesulfobacteriota</taxon>
        <taxon>Desulfobacteria</taxon>
        <taxon>Desulfobacterales</taxon>
        <taxon>Desulfosarcinaceae</taxon>
        <taxon>Desulfosarcina</taxon>
    </lineage>
</organism>
<evidence type="ECO:0000256" key="2">
    <source>
        <dbReference type="ARBA" id="ARBA00022692"/>
    </source>
</evidence>
<dbReference type="Gene3D" id="3.30.465.10">
    <property type="match status" value="1"/>
</dbReference>
<evidence type="ECO:0000259" key="11">
    <source>
        <dbReference type="PROSITE" id="PS51846"/>
    </source>
</evidence>
<dbReference type="Pfam" id="PF03471">
    <property type="entry name" value="CorC_HlyC"/>
    <property type="match status" value="1"/>
</dbReference>
<feature type="domain" description="CNNM transmembrane" evidence="11">
    <location>
        <begin position="1"/>
        <end position="180"/>
    </location>
</feature>
<comment type="subcellular location">
    <subcellularLocation>
        <location evidence="1">Membrane</location>
        <topology evidence="1">Multi-pass membrane protein</topology>
    </subcellularLocation>
</comment>
<dbReference type="PROSITE" id="PS51371">
    <property type="entry name" value="CBS"/>
    <property type="match status" value="1"/>
</dbReference>
<evidence type="ECO:0000256" key="4">
    <source>
        <dbReference type="ARBA" id="ARBA00022989"/>
    </source>
</evidence>
<dbReference type="SUPFAM" id="SSF54631">
    <property type="entry name" value="CBS-domain pair"/>
    <property type="match status" value="1"/>
</dbReference>
<keyword evidence="2 8" id="KW-0812">Transmembrane</keyword>
<evidence type="ECO:0000256" key="9">
    <source>
        <dbReference type="SAM" id="Phobius"/>
    </source>
</evidence>
<evidence type="ECO:0000256" key="6">
    <source>
        <dbReference type="ARBA" id="ARBA00023136"/>
    </source>
</evidence>
<gene>
    <name evidence="12" type="ORF">DSCW_10940</name>
</gene>
<evidence type="ECO:0000259" key="10">
    <source>
        <dbReference type="PROSITE" id="PS51371"/>
    </source>
</evidence>
<dbReference type="InterPro" id="IPR005170">
    <property type="entry name" value="Transptr-assoc_dom"/>
</dbReference>
<dbReference type="EMBL" id="AP021875">
    <property type="protein sequence ID" value="BBO73677.1"/>
    <property type="molecule type" value="Genomic_DNA"/>
</dbReference>
<dbReference type="Gene3D" id="3.10.580.10">
    <property type="entry name" value="CBS-domain"/>
    <property type="match status" value="1"/>
</dbReference>
<dbReference type="GO" id="GO:0005886">
    <property type="term" value="C:plasma membrane"/>
    <property type="evidence" value="ECO:0007669"/>
    <property type="project" value="TreeGrafter"/>
</dbReference>
<dbReference type="CDD" id="cd04590">
    <property type="entry name" value="CBS_pair_CorC_HlyC_assoc"/>
    <property type="match status" value="1"/>
</dbReference>
<evidence type="ECO:0000256" key="7">
    <source>
        <dbReference type="PROSITE-ProRule" id="PRU00703"/>
    </source>
</evidence>
<dbReference type="InterPro" id="IPR002550">
    <property type="entry name" value="CNNM"/>
</dbReference>
<dbReference type="PANTHER" id="PTHR22777:SF17">
    <property type="entry name" value="UPF0053 PROTEIN SLL0260"/>
    <property type="match status" value="1"/>
</dbReference>
<feature type="transmembrane region" description="Helical" evidence="9">
    <location>
        <begin position="128"/>
        <end position="145"/>
    </location>
</feature>
<name>A0A5K7ZBE5_9BACT</name>
<dbReference type="SMART" id="SM01091">
    <property type="entry name" value="CorC_HlyC"/>
    <property type="match status" value="1"/>
</dbReference>
<keyword evidence="6 8" id="KW-0472">Membrane</keyword>
<dbReference type="PANTHER" id="PTHR22777">
    <property type="entry name" value="HEMOLYSIN-RELATED"/>
    <property type="match status" value="1"/>
</dbReference>
<dbReference type="PROSITE" id="PS51846">
    <property type="entry name" value="CNNM"/>
    <property type="match status" value="1"/>
</dbReference>
<feature type="transmembrane region" description="Helical" evidence="9">
    <location>
        <begin position="58"/>
        <end position="82"/>
    </location>
</feature>
<dbReference type="InterPro" id="IPR036318">
    <property type="entry name" value="FAD-bd_PCMH-like_sf"/>
</dbReference>
<dbReference type="Pfam" id="PF00571">
    <property type="entry name" value="CBS"/>
    <property type="match status" value="2"/>
</dbReference>
<dbReference type="Proteomes" id="UP000427769">
    <property type="component" value="Chromosome"/>
</dbReference>
<keyword evidence="4 8" id="KW-1133">Transmembrane helix</keyword>
<dbReference type="AlphaFoldDB" id="A0A5K7ZBE5"/>
<dbReference type="InterPro" id="IPR044751">
    <property type="entry name" value="Ion_transp-like_CBS"/>
</dbReference>
<keyword evidence="13" id="KW-1185">Reference proteome</keyword>
<dbReference type="FunFam" id="3.10.580.10:FF:000002">
    <property type="entry name" value="Magnesium/cobalt efflux protein CorC"/>
    <property type="match status" value="1"/>
</dbReference>
<feature type="transmembrane region" description="Helical" evidence="9">
    <location>
        <begin position="89"/>
        <end position="108"/>
    </location>
</feature>
<dbReference type="InterPro" id="IPR016169">
    <property type="entry name" value="FAD-bd_PCMH_sub2"/>
</dbReference>
<evidence type="ECO:0000313" key="13">
    <source>
        <dbReference type="Proteomes" id="UP000427769"/>
    </source>
</evidence>
<dbReference type="RefSeq" id="WP_231715680.1">
    <property type="nucleotide sequence ID" value="NZ_AP021875.1"/>
</dbReference>
<evidence type="ECO:0000256" key="5">
    <source>
        <dbReference type="ARBA" id="ARBA00023122"/>
    </source>
</evidence>
<evidence type="ECO:0000313" key="12">
    <source>
        <dbReference type="EMBL" id="BBO73677.1"/>
    </source>
</evidence>
<dbReference type="InterPro" id="IPR000644">
    <property type="entry name" value="CBS_dom"/>
</dbReference>